<organism evidence="8">
    <name type="scientific">Cladophialophora bantiana (strain ATCC 10958 / CBS 173.52 / CDC B-1940 / NIH 8579)</name>
    <name type="common">Xylohypha bantiana</name>
    <dbReference type="NCBI Taxonomy" id="1442370"/>
    <lineage>
        <taxon>Eukaryota</taxon>
        <taxon>Fungi</taxon>
        <taxon>Dikarya</taxon>
        <taxon>Ascomycota</taxon>
        <taxon>Pezizomycotina</taxon>
        <taxon>Eurotiomycetes</taxon>
        <taxon>Chaetothyriomycetidae</taxon>
        <taxon>Chaetothyriales</taxon>
        <taxon>Herpotrichiellaceae</taxon>
        <taxon>Cladophialophora</taxon>
    </lineage>
</organism>
<feature type="domain" description="Zn(2)-C6 fungal-type" evidence="7">
    <location>
        <begin position="17"/>
        <end position="48"/>
    </location>
</feature>
<dbReference type="SUPFAM" id="SSF57701">
    <property type="entry name" value="Zn2/Cys6 DNA-binding domain"/>
    <property type="match status" value="1"/>
</dbReference>
<keyword evidence="4" id="KW-0804">Transcription</keyword>
<dbReference type="InterPro" id="IPR007219">
    <property type="entry name" value="XnlR_reg_dom"/>
</dbReference>
<dbReference type="GO" id="GO:0008270">
    <property type="term" value="F:zinc ion binding"/>
    <property type="evidence" value="ECO:0007669"/>
    <property type="project" value="InterPro"/>
</dbReference>
<evidence type="ECO:0000313" key="8">
    <source>
        <dbReference type="EMBL" id="KIW94433.1"/>
    </source>
</evidence>
<dbReference type="GO" id="GO:0000981">
    <property type="term" value="F:DNA-binding transcription factor activity, RNA polymerase II-specific"/>
    <property type="evidence" value="ECO:0007669"/>
    <property type="project" value="InterPro"/>
</dbReference>
<evidence type="ECO:0000256" key="6">
    <source>
        <dbReference type="SAM" id="MobiDB-lite"/>
    </source>
</evidence>
<dbReference type="VEuPathDB" id="FungiDB:Z519_04409"/>
<proteinExistence type="predicted"/>
<dbReference type="AlphaFoldDB" id="A0A0D2HM71"/>
<feature type="region of interest" description="Disordered" evidence="6">
    <location>
        <begin position="615"/>
        <end position="663"/>
    </location>
</feature>
<keyword evidence="2" id="KW-0805">Transcription regulation</keyword>
<dbReference type="InterPro" id="IPR036864">
    <property type="entry name" value="Zn2-C6_fun-type_DNA-bd_sf"/>
</dbReference>
<evidence type="ECO:0000256" key="3">
    <source>
        <dbReference type="ARBA" id="ARBA00023125"/>
    </source>
</evidence>
<dbReference type="PANTHER" id="PTHR47424:SF9">
    <property type="entry name" value="TAH-2"/>
    <property type="match status" value="1"/>
</dbReference>
<evidence type="ECO:0000256" key="5">
    <source>
        <dbReference type="ARBA" id="ARBA00023242"/>
    </source>
</evidence>
<dbReference type="Pfam" id="PF04082">
    <property type="entry name" value="Fungal_trans"/>
    <property type="match status" value="1"/>
</dbReference>
<feature type="compositionally biased region" description="Polar residues" evidence="6">
    <location>
        <begin position="60"/>
        <end position="94"/>
    </location>
</feature>
<dbReference type="GO" id="GO:0000978">
    <property type="term" value="F:RNA polymerase II cis-regulatory region sequence-specific DNA binding"/>
    <property type="evidence" value="ECO:0007669"/>
    <property type="project" value="TreeGrafter"/>
</dbReference>
<dbReference type="CDD" id="cd12148">
    <property type="entry name" value="fungal_TF_MHR"/>
    <property type="match status" value="1"/>
</dbReference>
<keyword evidence="5" id="KW-0539">Nucleus</keyword>
<keyword evidence="3" id="KW-0238">DNA-binding</keyword>
<dbReference type="PROSITE" id="PS00463">
    <property type="entry name" value="ZN2_CY6_FUNGAL_1"/>
    <property type="match status" value="1"/>
</dbReference>
<dbReference type="GeneID" id="27697337"/>
<protein>
    <recommendedName>
        <fullName evidence="7">Zn(2)-C6 fungal-type domain-containing protein</fullName>
    </recommendedName>
</protein>
<accession>A0A0D2HM71</accession>
<dbReference type="RefSeq" id="XP_016621102.1">
    <property type="nucleotide sequence ID" value="XM_016762155.1"/>
</dbReference>
<dbReference type="PROSITE" id="PS50048">
    <property type="entry name" value="ZN2_CY6_FUNGAL_2"/>
    <property type="match status" value="1"/>
</dbReference>
<evidence type="ECO:0000256" key="1">
    <source>
        <dbReference type="ARBA" id="ARBA00022723"/>
    </source>
</evidence>
<dbReference type="GO" id="GO:0006351">
    <property type="term" value="P:DNA-templated transcription"/>
    <property type="evidence" value="ECO:0007669"/>
    <property type="project" value="InterPro"/>
</dbReference>
<keyword evidence="1" id="KW-0479">Metal-binding</keyword>
<evidence type="ECO:0000256" key="4">
    <source>
        <dbReference type="ARBA" id="ARBA00023163"/>
    </source>
</evidence>
<dbReference type="HOGENOM" id="CLU_010170_3_1_1"/>
<dbReference type="CDD" id="cd00067">
    <property type="entry name" value="GAL4"/>
    <property type="match status" value="1"/>
</dbReference>
<evidence type="ECO:0000259" key="7">
    <source>
        <dbReference type="PROSITE" id="PS50048"/>
    </source>
</evidence>
<gene>
    <name evidence="8" type="ORF">Z519_04409</name>
</gene>
<dbReference type="Pfam" id="PF00172">
    <property type="entry name" value="Zn_clus"/>
    <property type="match status" value="1"/>
</dbReference>
<evidence type="ECO:0000256" key="2">
    <source>
        <dbReference type="ARBA" id="ARBA00023015"/>
    </source>
</evidence>
<feature type="region of interest" description="Disordered" evidence="6">
    <location>
        <begin position="50"/>
        <end position="114"/>
    </location>
</feature>
<feature type="compositionally biased region" description="Gly residues" evidence="6">
    <location>
        <begin position="648"/>
        <end position="657"/>
    </location>
</feature>
<name>A0A0D2HM71_CLAB1</name>
<reference evidence="8" key="1">
    <citation type="submission" date="2015-01" db="EMBL/GenBank/DDBJ databases">
        <title>The Genome Sequence of Cladophialophora bantiana CBS 173.52.</title>
        <authorList>
            <consortium name="The Broad Institute Genomics Platform"/>
            <person name="Cuomo C."/>
            <person name="de Hoog S."/>
            <person name="Gorbushina A."/>
            <person name="Stielow B."/>
            <person name="Teixiera M."/>
            <person name="Abouelleil A."/>
            <person name="Chapman S.B."/>
            <person name="Priest M."/>
            <person name="Young S.K."/>
            <person name="Wortman J."/>
            <person name="Nusbaum C."/>
            <person name="Birren B."/>
        </authorList>
    </citation>
    <scope>NUCLEOTIDE SEQUENCE [LARGE SCALE GENOMIC DNA]</scope>
    <source>
        <strain evidence="8">CBS 173.52</strain>
    </source>
</reference>
<dbReference type="GO" id="GO:0005634">
    <property type="term" value="C:nucleus"/>
    <property type="evidence" value="ECO:0007669"/>
    <property type="project" value="TreeGrafter"/>
</dbReference>
<dbReference type="OrthoDB" id="4064873at2759"/>
<dbReference type="Gene3D" id="4.10.240.10">
    <property type="entry name" value="Zn(2)-C6 fungal-type DNA-binding domain"/>
    <property type="match status" value="1"/>
</dbReference>
<dbReference type="PANTHER" id="PTHR47424">
    <property type="entry name" value="REGULATORY PROTEIN GAL4"/>
    <property type="match status" value="1"/>
</dbReference>
<dbReference type="InterPro" id="IPR051127">
    <property type="entry name" value="Fungal_SecMet_Regulators"/>
</dbReference>
<dbReference type="InterPro" id="IPR001138">
    <property type="entry name" value="Zn2Cys6_DnaBD"/>
</dbReference>
<dbReference type="SMART" id="SM00066">
    <property type="entry name" value="GAL4"/>
    <property type="match status" value="1"/>
</dbReference>
<sequence length="717" mass="79373">MPRPKVRPEDRQRSAKACLPCKASKKRCNAQLPCSNCVRRRATSSCRYVESGHARHSAKPQYSQPQAFRTSVDESNQSAKRPNYVTSTPGQVSTPVPAHLNSVPRDVPGSTGQKLTGGRMLLNSKGDKVYIGGFASLSFLQFLRQTIRQQMGPSLFTENTRRHVMLEATSPEDTNNNFVEDEHQKRAMIDVYFAATNGILDLFTREEVEAYLAIVNTPNVEKREYTAAALDLIVAIGAQCRAADQFDRQYAVRLFSRAQKTALTGGLEDPCLDMVRCFLLMTFYMLGACRRNAAFMYMGIASQAASALGLHVTEQYRHFNASDQSVRLRTLKSLRVLDIMYCSILGRPYSTGAIRTDHVALNSIDMHTSKSRDLALNASFRACTIIAEITQRLDCDGSIGLRTAEGFLKRLQEWSVSLPDDIRQFKKPVDQSLTLPEQEQMIGNIHVSCIYYFAVMLVTRPFLISHLMHQLTGSTDDGSVARETSESEADLVDVAQACIDSGILMANMCYKALQSGILLKQMCIMKAWVFAAGLVLGFSMFAQGESRFDMDDSFNNAREVLRNLSVHSPQAEHYYEILSGFADVIQRHRQHLSREKRRFKNKYVDQILSLDVSPSAAGSQSTYSPRTPRSGDHGLGVPDTAVASEAATGGGGPGAVAGGAVESDFDLHGTPQMADFSQWPLENGGGFDFGMFGWDNFAMQISENFSFDTEPVVWGVT</sequence>
<feature type="compositionally biased region" description="Polar residues" evidence="6">
    <location>
        <begin position="616"/>
        <end position="627"/>
    </location>
</feature>
<dbReference type="GO" id="GO:0000435">
    <property type="term" value="P:positive regulation of transcription from RNA polymerase II promoter by galactose"/>
    <property type="evidence" value="ECO:0007669"/>
    <property type="project" value="TreeGrafter"/>
</dbReference>
<dbReference type="EMBL" id="KN846985">
    <property type="protein sequence ID" value="KIW94433.1"/>
    <property type="molecule type" value="Genomic_DNA"/>
</dbReference>